<accession>A0A4Y5SQ84</accession>
<dbReference type="KEGG" id="plia:E4191_15900"/>
<proteinExistence type="predicted"/>
<evidence type="ECO:0000313" key="2">
    <source>
        <dbReference type="EMBL" id="QDA35657.1"/>
    </source>
</evidence>
<evidence type="ECO:0000256" key="1">
    <source>
        <dbReference type="SAM" id="MobiDB-lite"/>
    </source>
</evidence>
<sequence length="72" mass="7919">MSGNKHPKSDEEIDVDLRDNLNVDPGIGRSKGRFAMTDEPPIEGENTFEGDVKNDTTPHGGIDPNQRGRTNK</sequence>
<dbReference type="AlphaFoldDB" id="A0A4Y5SQ84"/>
<evidence type="ECO:0000313" key="3">
    <source>
        <dbReference type="Proteomes" id="UP000296374"/>
    </source>
</evidence>
<organism evidence="2 3">
    <name type="scientific">Paracoccus liaowanqingii</name>
    <dbReference type="NCBI Taxonomy" id="2560053"/>
    <lineage>
        <taxon>Bacteria</taxon>
        <taxon>Pseudomonadati</taxon>
        <taxon>Pseudomonadota</taxon>
        <taxon>Alphaproteobacteria</taxon>
        <taxon>Rhodobacterales</taxon>
        <taxon>Paracoccaceae</taxon>
        <taxon>Paracoccus</taxon>
    </lineage>
</organism>
<feature type="compositionally biased region" description="Basic and acidic residues" evidence="1">
    <location>
        <begin position="7"/>
        <end position="21"/>
    </location>
</feature>
<feature type="region of interest" description="Disordered" evidence="1">
    <location>
        <begin position="1"/>
        <end position="72"/>
    </location>
</feature>
<dbReference type="EMBL" id="CP040756">
    <property type="protein sequence ID" value="QDA35657.1"/>
    <property type="molecule type" value="Genomic_DNA"/>
</dbReference>
<protein>
    <submittedName>
        <fullName evidence="2">Uncharacterized protein</fullName>
    </submittedName>
</protein>
<geneLocation type="plasmid" evidence="2 3">
    <name>unnamed9</name>
</geneLocation>
<name>A0A4Y5SQ84_9RHOB</name>
<gene>
    <name evidence="2" type="ORF">E4191_15900</name>
</gene>
<dbReference type="Proteomes" id="UP000296374">
    <property type="component" value="Plasmid unnamed9"/>
</dbReference>
<keyword evidence="2" id="KW-0614">Plasmid</keyword>
<dbReference type="RefSeq" id="WP_139615488.1">
    <property type="nucleotide sequence ID" value="NZ_CP040756.1"/>
</dbReference>
<reference evidence="3" key="1">
    <citation type="submission" date="2019-05" db="EMBL/GenBank/DDBJ databases">
        <title>Tamlana fucoidanivorans sp. nov., isolated from the surface of algae collected from Fujian province in China.</title>
        <authorList>
            <person name="Li J."/>
        </authorList>
    </citation>
    <scope>NUCLEOTIDE SEQUENCE [LARGE SCALE GENOMIC DNA]</scope>
    <source>
        <strain evidence="3">2251</strain>
        <plasmid evidence="3">unnamed9</plasmid>
    </source>
</reference>